<dbReference type="Proteomes" id="UP000225889">
    <property type="component" value="Unassembled WGS sequence"/>
</dbReference>
<evidence type="ECO:0000259" key="1">
    <source>
        <dbReference type="Pfam" id="PF13472"/>
    </source>
</evidence>
<protein>
    <recommendedName>
        <fullName evidence="1">SGNH hydrolase-type esterase domain-containing protein</fullName>
    </recommendedName>
</protein>
<dbReference type="RefSeq" id="WP_099391262.1">
    <property type="nucleotide sequence ID" value="NZ_PDYF01000007.1"/>
</dbReference>
<dbReference type="PANTHER" id="PTHR30383">
    <property type="entry name" value="THIOESTERASE 1/PROTEASE 1/LYSOPHOSPHOLIPASE L1"/>
    <property type="match status" value="1"/>
</dbReference>
<name>A0A2G3DYU0_9FIRM</name>
<dbReference type="Gene3D" id="3.40.50.1110">
    <property type="entry name" value="SGNH hydrolase"/>
    <property type="match status" value="1"/>
</dbReference>
<reference evidence="2 3" key="1">
    <citation type="submission" date="2017-10" db="EMBL/GenBank/DDBJ databases">
        <title>Resolving the taxonomy of Roseburia spp., Eubacterium rectale and Agathobacter spp. through phylogenomic analysis.</title>
        <authorList>
            <person name="Sheridan P.O."/>
            <person name="Walker A.W."/>
            <person name="Duncan S.H."/>
            <person name="Scott K.P."/>
            <person name="Toole P.W.O."/>
            <person name="Luis P."/>
            <person name="Flint H.J."/>
        </authorList>
    </citation>
    <scope>NUCLEOTIDE SEQUENCE [LARGE SCALE GENOMIC DNA]</scope>
    <source>
        <strain evidence="2 3">JK626</strain>
    </source>
</reference>
<dbReference type="InterPro" id="IPR013830">
    <property type="entry name" value="SGNH_hydro"/>
</dbReference>
<evidence type="ECO:0000313" key="3">
    <source>
        <dbReference type="Proteomes" id="UP000225889"/>
    </source>
</evidence>
<dbReference type="InterPro" id="IPR051532">
    <property type="entry name" value="Ester_Hydrolysis_Enzymes"/>
</dbReference>
<evidence type="ECO:0000313" key="2">
    <source>
        <dbReference type="EMBL" id="PHU36045.1"/>
    </source>
</evidence>
<comment type="caution">
    <text evidence="2">The sequence shown here is derived from an EMBL/GenBank/DDBJ whole genome shotgun (WGS) entry which is preliminary data.</text>
</comment>
<dbReference type="Pfam" id="PF13472">
    <property type="entry name" value="Lipase_GDSL_2"/>
    <property type="match status" value="1"/>
</dbReference>
<dbReference type="SUPFAM" id="SSF52266">
    <property type="entry name" value="SGNH hydrolase"/>
    <property type="match status" value="1"/>
</dbReference>
<dbReference type="AlphaFoldDB" id="A0A2G3DYU0"/>
<gene>
    <name evidence="2" type="ORF">CSX01_02100</name>
</gene>
<sequence length="237" mass="26223">MFWAKYGKGFFKRKAVVVTFAILFVAGLLYHSGFLGGEDKRIRVTCVGDSLTYGSGVLKTREINSYPAQLQTKLGPSYLVSNFGLRNGTASATGNLPYINSGEYADSLKSKPDIVVLMLGTNDTKIINWDADEYKEGLSEIVASYLDLKTQPKVYLVRSPYCFSVEGGELAEYGIQPAVVADELGQIAQEVASEYSIEYIDMYRVTDGKTDLYTSDGIHFNKDGYQLISNTIYNVIK</sequence>
<dbReference type="EMBL" id="PDYF01000007">
    <property type="protein sequence ID" value="PHU36045.1"/>
    <property type="molecule type" value="Genomic_DNA"/>
</dbReference>
<organism evidence="2 3">
    <name type="scientific">Pseudobutyrivibrio ruminis</name>
    <dbReference type="NCBI Taxonomy" id="46206"/>
    <lineage>
        <taxon>Bacteria</taxon>
        <taxon>Bacillati</taxon>
        <taxon>Bacillota</taxon>
        <taxon>Clostridia</taxon>
        <taxon>Lachnospirales</taxon>
        <taxon>Lachnospiraceae</taxon>
        <taxon>Pseudobutyrivibrio</taxon>
    </lineage>
</organism>
<dbReference type="InterPro" id="IPR036514">
    <property type="entry name" value="SGNH_hydro_sf"/>
</dbReference>
<accession>A0A2G3DYU0</accession>
<feature type="domain" description="SGNH hydrolase-type esterase" evidence="1">
    <location>
        <begin position="46"/>
        <end position="227"/>
    </location>
</feature>
<proteinExistence type="predicted"/>
<reference evidence="2 3" key="2">
    <citation type="submission" date="2017-10" db="EMBL/GenBank/DDBJ databases">
        <authorList>
            <person name="Banno H."/>
            <person name="Chua N.-H."/>
        </authorList>
    </citation>
    <scope>NUCLEOTIDE SEQUENCE [LARGE SCALE GENOMIC DNA]</scope>
    <source>
        <strain evidence="2 3">JK626</strain>
    </source>
</reference>